<proteinExistence type="predicted"/>
<accession>A0A6J8B3Z2</accession>
<dbReference type="AlphaFoldDB" id="A0A6J8B3Z2"/>
<reference evidence="1 2" key="1">
    <citation type="submission" date="2020-06" db="EMBL/GenBank/DDBJ databases">
        <authorList>
            <person name="Li R."/>
            <person name="Bekaert M."/>
        </authorList>
    </citation>
    <scope>NUCLEOTIDE SEQUENCE [LARGE SCALE GENOMIC DNA]</scope>
    <source>
        <strain evidence="2">wild</strain>
    </source>
</reference>
<evidence type="ECO:0000313" key="1">
    <source>
        <dbReference type="EMBL" id="CAC5378296.1"/>
    </source>
</evidence>
<dbReference type="EMBL" id="CACVKT020002547">
    <property type="protein sequence ID" value="CAC5378296.1"/>
    <property type="molecule type" value="Genomic_DNA"/>
</dbReference>
<keyword evidence="2" id="KW-1185">Reference proteome</keyword>
<gene>
    <name evidence="1" type="ORF">MCOR_14509</name>
</gene>
<organism evidence="1 2">
    <name type="scientific">Mytilus coruscus</name>
    <name type="common">Sea mussel</name>
    <dbReference type="NCBI Taxonomy" id="42192"/>
    <lineage>
        <taxon>Eukaryota</taxon>
        <taxon>Metazoa</taxon>
        <taxon>Spiralia</taxon>
        <taxon>Lophotrochozoa</taxon>
        <taxon>Mollusca</taxon>
        <taxon>Bivalvia</taxon>
        <taxon>Autobranchia</taxon>
        <taxon>Pteriomorphia</taxon>
        <taxon>Mytilida</taxon>
        <taxon>Mytiloidea</taxon>
        <taxon>Mytilidae</taxon>
        <taxon>Mytilinae</taxon>
        <taxon>Mytilus</taxon>
    </lineage>
</organism>
<protein>
    <submittedName>
        <fullName evidence="1">Uncharacterized protein</fullName>
    </submittedName>
</protein>
<name>A0A6J8B3Z2_MYTCO</name>
<evidence type="ECO:0000313" key="2">
    <source>
        <dbReference type="Proteomes" id="UP000507470"/>
    </source>
</evidence>
<sequence length="152" mass="17199">MTQINSGSLAEGVHFLLTSDVDIMHVINKVHIIQNNQEIDISSRHTTLKMEYDDLYPGFSKLKLIASGMKVEYIENESFVLTSDADGIFLSSSRFRQNLLKNMSFLNYSTHGPCISDPDKEYDFVFCLRSKNGQTKQKSGFTAIDLENGHLI</sequence>
<dbReference type="Proteomes" id="UP000507470">
    <property type="component" value="Unassembled WGS sequence"/>
</dbReference>
<dbReference type="OrthoDB" id="6137292at2759"/>